<proteinExistence type="predicted"/>
<dbReference type="OrthoDB" id="9808744at2"/>
<dbReference type="RefSeq" id="WP_139677110.1">
    <property type="nucleotide sequence ID" value="NZ_VDMN01000003.1"/>
</dbReference>
<dbReference type="Gene3D" id="2.30.30.110">
    <property type="match status" value="1"/>
</dbReference>
<dbReference type="GO" id="GO:0003677">
    <property type="term" value="F:DNA binding"/>
    <property type="evidence" value="ECO:0007669"/>
    <property type="project" value="InterPro"/>
</dbReference>
<dbReference type="AlphaFoldDB" id="A0A5C4XJ53"/>
<gene>
    <name evidence="1" type="primary">mazF</name>
    <name evidence="1" type="ORF">FHP24_15360</name>
</gene>
<keyword evidence="1" id="KW-0378">Hydrolase</keyword>
<reference evidence="1 2" key="1">
    <citation type="submission" date="2019-06" db="EMBL/GenBank/DDBJ databases">
        <title>The draft genome of Rhizobium smilacinae PTYR-5.</title>
        <authorList>
            <person name="Liu L."/>
            <person name="Li L."/>
            <person name="Zhang X."/>
        </authorList>
    </citation>
    <scope>NUCLEOTIDE SEQUENCE [LARGE SCALE GENOMIC DNA]</scope>
    <source>
        <strain evidence="1 2">PTYR-5</strain>
    </source>
</reference>
<dbReference type="Proteomes" id="UP000311605">
    <property type="component" value="Unassembled WGS sequence"/>
</dbReference>
<dbReference type="PANTHER" id="PTHR33988">
    <property type="entry name" value="ENDORIBONUCLEASE MAZF-RELATED"/>
    <property type="match status" value="1"/>
</dbReference>
<dbReference type="GO" id="GO:0004521">
    <property type="term" value="F:RNA endonuclease activity"/>
    <property type="evidence" value="ECO:0007669"/>
    <property type="project" value="TreeGrafter"/>
</dbReference>
<dbReference type="GO" id="GO:0006402">
    <property type="term" value="P:mRNA catabolic process"/>
    <property type="evidence" value="ECO:0007669"/>
    <property type="project" value="TreeGrafter"/>
</dbReference>
<dbReference type="InterPro" id="IPR011067">
    <property type="entry name" value="Plasmid_toxin/cell-grow_inhib"/>
</dbReference>
<keyword evidence="2" id="KW-1185">Reference proteome</keyword>
<name>A0A5C4XJ53_9HYPH</name>
<dbReference type="EC" id="3.1.27.-" evidence="1"/>
<protein>
    <submittedName>
        <fullName evidence="1">Endoribonuclease MazF</fullName>
        <ecNumber evidence="1">3.1.27.-</ecNumber>
    </submittedName>
</protein>
<evidence type="ECO:0000313" key="1">
    <source>
        <dbReference type="EMBL" id="TNM62614.1"/>
    </source>
</evidence>
<evidence type="ECO:0000313" key="2">
    <source>
        <dbReference type="Proteomes" id="UP000311605"/>
    </source>
</evidence>
<dbReference type="NCBIfam" id="NF007386">
    <property type="entry name" value="PRK09907.1"/>
    <property type="match status" value="1"/>
</dbReference>
<dbReference type="EMBL" id="VDMN01000003">
    <property type="protein sequence ID" value="TNM62614.1"/>
    <property type="molecule type" value="Genomic_DNA"/>
</dbReference>
<dbReference type="GO" id="GO:0016075">
    <property type="term" value="P:rRNA catabolic process"/>
    <property type="evidence" value="ECO:0007669"/>
    <property type="project" value="TreeGrafter"/>
</dbReference>
<organism evidence="1 2">
    <name type="scientific">Aliirhizobium smilacinae</name>
    <dbReference type="NCBI Taxonomy" id="1395944"/>
    <lineage>
        <taxon>Bacteria</taxon>
        <taxon>Pseudomonadati</taxon>
        <taxon>Pseudomonadota</taxon>
        <taxon>Alphaproteobacteria</taxon>
        <taxon>Hyphomicrobiales</taxon>
        <taxon>Rhizobiaceae</taxon>
        <taxon>Aliirhizobium</taxon>
    </lineage>
</organism>
<accession>A0A5C4XJ53</accession>
<dbReference type="Pfam" id="PF02452">
    <property type="entry name" value="PemK_toxin"/>
    <property type="match status" value="1"/>
</dbReference>
<comment type="caution">
    <text evidence="1">The sequence shown here is derived from an EMBL/GenBank/DDBJ whole genome shotgun (WGS) entry which is preliminary data.</text>
</comment>
<dbReference type="GO" id="GO:0016787">
    <property type="term" value="F:hydrolase activity"/>
    <property type="evidence" value="ECO:0007669"/>
    <property type="project" value="UniProtKB-KW"/>
</dbReference>
<dbReference type="SUPFAM" id="SSF50118">
    <property type="entry name" value="Cell growth inhibitor/plasmid maintenance toxic component"/>
    <property type="match status" value="1"/>
</dbReference>
<dbReference type="InterPro" id="IPR003477">
    <property type="entry name" value="PemK-like"/>
</dbReference>
<sequence length="112" mass="12025">MSAASYVPEAGDIVWLDFSPQSGHEQAGRRPAVVLSPSAYNRFGWMLCCPLTTKVKAYPFEGPVAGNRGGVVLADQVKSLDWKARNAQRKGVVSGAELREIRAKAVALIGKP</sequence>
<dbReference type="PANTHER" id="PTHR33988:SF3">
    <property type="entry name" value="ENDORIBONUCLEASE TOXIN CHPB-RELATED"/>
    <property type="match status" value="1"/>
</dbReference>